<protein>
    <submittedName>
        <fullName evidence="1">NAD(P)/FAD-dependent oxidoreductase</fullName>
    </submittedName>
</protein>
<dbReference type="InterPro" id="IPR036188">
    <property type="entry name" value="FAD/NAD-bd_sf"/>
</dbReference>
<name>A0A4V1Z709_9GAMM</name>
<evidence type="ECO:0000313" key="1">
    <source>
        <dbReference type="EMBL" id="RYU43680.1"/>
    </source>
</evidence>
<sequence>MKTKHLIVGAGLSGLYTAYQLEKMGKDYLLLDARERIGILQEQKPHEKMVAI</sequence>
<dbReference type="AlphaFoldDB" id="A0A4V1Z709"/>
<evidence type="ECO:0000313" key="5">
    <source>
        <dbReference type="Proteomes" id="UP000294063"/>
    </source>
</evidence>
<evidence type="ECO:0000313" key="2">
    <source>
        <dbReference type="EMBL" id="RYU55020.1"/>
    </source>
</evidence>
<evidence type="ECO:0000313" key="4">
    <source>
        <dbReference type="Proteomes" id="UP000293465"/>
    </source>
</evidence>
<dbReference type="EMBL" id="SEZN01000003">
    <property type="protein sequence ID" value="RYU66646.1"/>
    <property type="molecule type" value="Genomic_DNA"/>
</dbReference>
<comment type="caution">
    <text evidence="1">The sequence shown here is derived from an EMBL/GenBank/DDBJ whole genome shotgun (WGS) entry which is preliminary data.</text>
</comment>
<dbReference type="OrthoDB" id="337830at2"/>
<gene>
    <name evidence="1" type="ORF">ERW49_17250</name>
    <name evidence="3" type="ORF">ERW53_03035</name>
    <name evidence="2" type="ORF">ERW57_01920</name>
</gene>
<proteinExistence type="predicted"/>
<dbReference type="RefSeq" id="WP_130047032.1">
    <property type="nucleotide sequence ID" value="NZ_SEZJ01000021.1"/>
</dbReference>
<dbReference type="EMBL" id="SEZK01000001">
    <property type="protein sequence ID" value="RYU55020.1"/>
    <property type="molecule type" value="Genomic_DNA"/>
</dbReference>
<dbReference type="SUPFAM" id="SSF51905">
    <property type="entry name" value="FAD/NAD(P)-binding domain"/>
    <property type="match status" value="1"/>
</dbReference>
<dbReference type="GeneID" id="56276823"/>
<evidence type="ECO:0000313" key="6">
    <source>
        <dbReference type="Proteomes" id="UP000294166"/>
    </source>
</evidence>
<reference evidence="4 5" key="1">
    <citation type="submission" date="2019-02" db="EMBL/GenBank/DDBJ databases">
        <title>Genome sequences of Aliivibrio finisterrensis strains from farmed Atlantic salmon.</title>
        <authorList>
            <person name="Bowman J.P."/>
        </authorList>
    </citation>
    <scope>NUCLEOTIDE SEQUENCE [LARGE SCALE GENOMIC DNA]</scope>
    <source>
        <strain evidence="3 6">A21</strain>
        <strain evidence="1 4">A32</strain>
        <strain evidence="2 5">A46</strain>
    </source>
</reference>
<dbReference type="EMBL" id="SEZJ01000021">
    <property type="protein sequence ID" value="RYU43680.1"/>
    <property type="molecule type" value="Genomic_DNA"/>
</dbReference>
<keyword evidence="6" id="KW-1185">Reference proteome</keyword>
<dbReference type="Proteomes" id="UP000294166">
    <property type="component" value="Unassembled WGS sequence"/>
</dbReference>
<accession>A0A4V1Z709</accession>
<dbReference type="Gene3D" id="3.50.50.60">
    <property type="entry name" value="FAD/NAD(P)-binding domain"/>
    <property type="match status" value="1"/>
</dbReference>
<dbReference type="Proteomes" id="UP000293465">
    <property type="component" value="Unassembled WGS sequence"/>
</dbReference>
<evidence type="ECO:0000313" key="3">
    <source>
        <dbReference type="EMBL" id="RYU66646.1"/>
    </source>
</evidence>
<dbReference type="Pfam" id="PF13450">
    <property type="entry name" value="NAD_binding_8"/>
    <property type="match status" value="1"/>
</dbReference>
<dbReference type="Proteomes" id="UP000294063">
    <property type="component" value="Unassembled WGS sequence"/>
</dbReference>
<organism evidence="1 4">
    <name type="scientific">Aliivibrio finisterrensis</name>
    <dbReference type="NCBI Taxonomy" id="511998"/>
    <lineage>
        <taxon>Bacteria</taxon>
        <taxon>Pseudomonadati</taxon>
        <taxon>Pseudomonadota</taxon>
        <taxon>Gammaproteobacteria</taxon>
        <taxon>Vibrionales</taxon>
        <taxon>Vibrionaceae</taxon>
        <taxon>Aliivibrio</taxon>
    </lineage>
</organism>